<gene>
    <name evidence="2" type="ORF">AAIA72_10180</name>
</gene>
<dbReference type="RefSeq" id="WP_369600211.1">
    <property type="nucleotide sequence ID" value="NZ_CP154858.1"/>
</dbReference>
<keyword evidence="1" id="KW-0812">Transmembrane</keyword>
<feature type="transmembrane region" description="Helical" evidence="1">
    <location>
        <begin position="107"/>
        <end position="129"/>
    </location>
</feature>
<feature type="transmembrane region" description="Helical" evidence="1">
    <location>
        <begin position="20"/>
        <end position="40"/>
    </location>
</feature>
<proteinExistence type="predicted"/>
<dbReference type="EMBL" id="CP154858">
    <property type="protein sequence ID" value="XDT71173.1"/>
    <property type="molecule type" value="Genomic_DNA"/>
</dbReference>
<feature type="transmembrane region" description="Helical" evidence="1">
    <location>
        <begin position="304"/>
        <end position="323"/>
    </location>
</feature>
<accession>A0AB39UT09</accession>
<feature type="transmembrane region" description="Helical" evidence="1">
    <location>
        <begin position="276"/>
        <end position="298"/>
    </location>
</feature>
<feature type="transmembrane region" description="Helical" evidence="1">
    <location>
        <begin position="149"/>
        <end position="174"/>
    </location>
</feature>
<feature type="transmembrane region" description="Helical" evidence="1">
    <location>
        <begin position="244"/>
        <end position="264"/>
    </location>
</feature>
<dbReference type="KEGG" id="tcd:AAIA72_10180"/>
<name>A0AB39UT09_9GAMM</name>
<feature type="transmembrane region" description="Helical" evidence="1">
    <location>
        <begin position="194"/>
        <end position="216"/>
    </location>
</feature>
<reference evidence="2" key="1">
    <citation type="submission" date="2024-05" db="EMBL/GenBank/DDBJ databases">
        <title>Genome sequencing of novel strain.</title>
        <authorList>
            <person name="Ganbat D."/>
            <person name="Ganbat S."/>
            <person name="Lee S.-J."/>
        </authorList>
    </citation>
    <scope>NUCLEOTIDE SEQUENCE</scope>
    <source>
        <strain evidence="2">SMD15-11</strain>
    </source>
</reference>
<protein>
    <recommendedName>
        <fullName evidence="3">MFS transporter</fullName>
    </recommendedName>
</protein>
<dbReference type="AlphaFoldDB" id="A0AB39UT09"/>
<dbReference type="Gene3D" id="1.20.1250.20">
    <property type="entry name" value="MFS general substrate transporter like domains"/>
    <property type="match status" value="1"/>
</dbReference>
<evidence type="ECO:0008006" key="3">
    <source>
        <dbReference type="Google" id="ProtNLM"/>
    </source>
</evidence>
<organism evidence="2">
    <name type="scientific">Thermohahella caldifontis</name>
    <dbReference type="NCBI Taxonomy" id="3142973"/>
    <lineage>
        <taxon>Bacteria</taxon>
        <taxon>Pseudomonadati</taxon>
        <taxon>Pseudomonadota</taxon>
        <taxon>Gammaproteobacteria</taxon>
        <taxon>Oceanospirillales</taxon>
        <taxon>Hahellaceae</taxon>
        <taxon>Thermohahella</taxon>
    </lineage>
</organism>
<keyword evidence="1" id="KW-1133">Transmembrane helix</keyword>
<keyword evidence="1" id="KW-0472">Membrane</keyword>
<dbReference type="InterPro" id="IPR036259">
    <property type="entry name" value="MFS_trans_sf"/>
</dbReference>
<evidence type="ECO:0000313" key="2">
    <source>
        <dbReference type="EMBL" id="XDT71173.1"/>
    </source>
</evidence>
<evidence type="ECO:0000256" key="1">
    <source>
        <dbReference type="SAM" id="Phobius"/>
    </source>
</evidence>
<sequence>MVPGLICWITMLQRQPTEHMFYRCALLFLCANTVLLLTLTGYSSHWIAPLAATVLLAGGRICHGASSAGLVPIAQSFKSDQRSFLHFADISASAQAGRLIAPLMMLFSWSTSLYAISFLLALLGAALFFRPSSPVPRSVATKTLPPSHIIAAMLHMLKAPCALLAAGIAMLLSYLQLTLAPMWMRMPGVEADSVILWLATTLLLSGAAMSICHAFLSRRPWIRHVQMVSLTLSIILAMQPEPFAHIASITLLSLGIAPIIPAYTTGLHLQQPAPGIAGGTLTLSHSLGSLCGAVLSYLSTTSELLFVVPFVAATGALLSLILLQIRLI</sequence>
<dbReference type="SUPFAM" id="SSF103473">
    <property type="entry name" value="MFS general substrate transporter"/>
    <property type="match status" value="1"/>
</dbReference>